<evidence type="ECO:0000256" key="3">
    <source>
        <dbReference type="ARBA" id="ARBA00009158"/>
    </source>
</evidence>
<gene>
    <name evidence="17" type="ORF">Pmani_014043</name>
</gene>
<evidence type="ECO:0000256" key="10">
    <source>
        <dbReference type="ARBA" id="ARBA00023242"/>
    </source>
</evidence>
<evidence type="ECO:0000256" key="4">
    <source>
        <dbReference type="ARBA" id="ARBA00014813"/>
    </source>
</evidence>
<evidence type="ECO:0000256" key="7">
    <source>
        <dbReference type="ARBA" id="ARBA00023054"/>
    </source>
</evidence>
<feature type="coiled-coil region" evidence="14">
    <location>
        <begin position="45"/>
        <end position="82"/>
    </location>
</feature>
<feature type="compositionally biased region" description="Basic and acidic residues" evidence="15">
    <location>
        <begin position="116"/>
        <end position="136"/>
    </location>
</feature>
<comment type="function">
    <text evidence="13">Microtubule inner protein (MIP) part of the dynein-decorated doublet microtubules (DMTs) in cilia axoneme, which is required for motile cilia beating. May play a role in the control of meiotic division and germ cell differentiation through regulation of pairing and recombination during meiosis. Required for sperm flagella assembly. May play a role in the assembly and function of the outer dynein arm-docking complex (ODA-DC). ODA-DC mediates outer dynein arms (ODA) binding onto the axonemal doublet microtubules.</text>
</comment>
<keyword evidence="18" id="KW-1185">Reference proteome</keyword>
<sequence>MATLRSQIVSSSPALRALASELQACALNRDNRASVADKEAQRVMMEAQNKEYAEVLKKLDSEEQLASTLTLAQQQANKLKNQRVLQDQMAEKAALRAKEEADKVVEMMCEVDEKKLMKRESEEQARQKQKNQHDTQKTLMQQSQIKLLRQKEQELMDQQVTRLGEKLQLRDELAREVKKVSDEAIRLQYNQRERILVSKLERQQREQEAMREARLEIACLKKEEEEQRHSEERLKRETAARVILTEGLNQQIKYKRQLKAQEQAKEEEYRKLVMEILKEEGKLDCLGKKAQRRRTQDHQELVDRLMEDRRARRAAAVALQQQETQAALKYHQIRSCIEEEAAKEMLMRDAPHLLHHLTPKLLAQLKKFTDTYIRTETYEQAFSDVKSLLCNYPIFRALDFTKPFRLAVDAGDGN</sequence>
<dbReference type="InterPro" id="IPR026504">
    <property type="entry name" value="MNS1"/>
</dbReference>
<organism evidence="17 18">
    <name type="scientific">Petrolisthes manimaculis</name>
    <dbReference type="NCBI Taxonomy" id="1843537"/>
    <lineage>
        <taxon>Eukaryota</taxon>
        <taxon>Metazoa</taxon>
        <taxon>Ecdysozoa</taxon>
        <taxon>Arthropoda</taxon>
        <taxon>Crustacea</taxon>
        <taxon>Multicrustacea</taxon>
        <taxon>Malacostraca</taxon>
        <taxon>Eumalacostraca</taxon>
        <taxon>Eucarida</taxon>
        <taxon>Decapoda</taxon>
        <taxon>Pleocyemata</taxon>
        <taxon>Anomura</taxon>
        <taxon>Galatheoidea</taxon>
        <taxon>Porcellanidae</taxon>
        <taxon>Petrolisthes</taxon>
    </lineage>
</organism>
<evidence type="ECO:0000256" key="1">
    <source>
        <dbReference type="ARBA" id="ARBA00004123"/>
    </source>
</evidence>
<evidence type="ECO:0000256" key="14">
    <source>
        <dbReference type="SAM" id="Coils"/>
    </source>
</evidence>
<dbReference type="AlphaFoldDB" id="A0AAE1UDH1"/>
<dbReference type="PANTHER" id="PTHR19265:SF0">
    <property type="entry name" value="MEIOSIS-SPECIFIC NUCLEAR STRUCTURAL PROTEIN 1"/>
    <property type="match status" value="1"/>
</dbReference>
<dbReference type="Proteomes" id="UP001292094">
    <property type="component" value="Unassembled WGS sequence"/>
</dbReference>
<comment type="caution">
    <text evidence="17">The sequence shown here is derived from an EMBL/GenBank/DDBJ whole genome shotgun (WGS) entry which is preliminary data.</text>
</comment>
<evidence type="ECO:0000256" key="6">
    <source>
        <dbReference type="ARBA" id="ARBA00022846"/>
    </source>
</evidence>
<evidence type="ECO:0000256" key="12">
    <source>
        <dbReference type="ARBA" id="ARBA00023273"/>
    </source>
</evidence>
<dbReference type="Pfam" id="PF13868">
    <property type="entry name" value="TPH"/>
    <property type="match status" value="1"/>
</dbReference>
<name>A0AAE1UDH1_9EUCA</name>
<evidence type="ECO:0000259" key="16">
    <source>
        <dbReference type="Pfam" id="PF13868"/>
    </source>
</evidence>
<evidence type="ECO:0000313" key="18">
    <source>
        <dbReference type="Proteomes" id="UP001292094"/>
    </source>
</evidence>
<keyword evidence="5" id="KW-0963">Cytoplasm</keyword>
<keyword evidence="7 14" id="KW-0175">Coiled coil</keyword>
<dbReference type="PANTHER" id="PTHR19265">
    <property type="entry name" value="MEIOSIS-SPECIFIC NUCLEAR STRUCTURAL PROTEIN 1"/>
    <property type="match status" value="1"/>
</dbReference>
<keyword evidence="11" id="KW-0469">Meiosis</keyword>
<feature type="coiled-coil region" evidence="14">
    <location>
        <begin position="170"/>
        <end position="275"/>
    </location>
</feature>
<dbReference type="EMBL" id="JAWZYT010001198">
    <property type="protein sequence ID" value="KAK4314659.1"/>
    <property type="molecule type" value="Genomic_DNA"/>
</dbReference>
<keyword evidence="9" id="KW-0206">Cytoskeleton</keyword>
<evidence type="ECO:0000256" key="9">
    <source>
        <dbReference type="ARBA" id="ARBA00023212"/>
    </source>
</evidence>
<dbReference type="GO" id="GO:0051321">
    <property type="term" value="P:meiotic cell cycle"/>
    <property type="evidence" value="ECO:0007669"/>
    <property type="project" value="UniProtKB-KW"/>
</dbReference>
<evidence type="ECO:0000256" key="13">
    <source>
        <dbReference type="ARBA" id="ARBA00046114"/>
    </source>
</evidence>
<dbReference type="GO" id="GO:0005634">
    <property type="term" value="C:nucleus"/>
    <property type="evidence" value="ECO:0007669"/>
    <property type="project" value="UniProtKB-SubCell"/>
</dbReference>
<evidence type="ECO:0000256" key="8">
    <source>
        <dbReference type="ARBA" id="ARBA00023069"/>
    </source>
</evidence>
<evidence type="ECO:0000256" key="11">
    <source>
        <dbReference type="ARBA" id="ARBA00023254"/>
    </source>
</evidence>
<feature type="domain" description="Trichohyalin-plectin-homology" evidence="16">
    <location>
        <begin position="11"/>
        <end position="347"/>
    </location>
</feature>
<proteinExistence type="inferred from homology"/>
<keyword evidence="6" id="KW-0282">Flagellum</keyword>
<protein>
    <recommendedName>
        <fullName evidence="4">Meiosis-specific nuclear structural protein 1</fullName>
    </recommendedName>
</protein>
<dbReference type="SUPFAM" id="SSF56672">
    <property type="entry name" value="DNA/RNA polymerases"/>
    <property type="match status" value="1"/>
</dbReference>
<accession>A0AAE1UDH1</accession>
<dbReference type="GO" id="GO:0071897">
    <property type="term" value="P:DNA biosynthetic process"/>
    <property type="evidence" value="ECO:0007669"/>
    <property type="project" value="UniProtKB-ARBA"/>
</dbReference>
<evidence type="ECO:0000313" key="17">
    <source>
        <dbReference type="EMBL" id="KAK4314659.1"/>
    </source>
</evidence>
<reference evidence="17" key="1">
    <citation type="submission" date="2023-11" db="EMBL/GenBank/DDBJ databases">
        <title>Genome assemblies of two species of porcelain crab, Petrolisthes cinctipes and Petrolisthes manimaculis (Anomura: Porcellanidae).</title>
        <authorList>
            <person name="Angst P."/>
        </authorList>
    </citation>
    <scope>NUCLEOTIDE SEQUENCE</scope>
    <source>
        <strain evidence="17">PB745_02</strain>
        <tissue evidence="17">Gill</tissue>
    </source>
</reference>
<feature type="region of interest" description="Disordered" evidence="15">
    <location>
        <begin position="116"/>
        <end position="140"/>
    </location>
</feature>
<dbReference type="GO" id="GO:0044782">
    <property type="term" value="P:cilium organization"/>
    <property type="evidence" value="ECO:0007669"/>
    <property type="project" value="TreeGrafter"/>
</dbReference>
<evidence type="ECO:0000256" key="5">
    <source>
        <dbReference type="ARBA" id="ARBA00022490"/>
    </source>
</evidence>
<keyword evidence="10" id="KW-0539">Nucleus</keyword>
<evidence type="ECO:0000256" key="15">
    <source>
        <dbReference type="SAM" id="MobiDB-lite"/>
    </source>
</evidence>
<comment type="similarity">
    <text evidence="3">Belongs to the MNS1 family.</text>
</comment>
<dbReference type="InterPro" id="IPR043502">
    <property type="entry name" value="DNA/RNA_pol_sf"/>
</dbReference>
<dbReference type="InterPro" id="IPR043597">
    <property type="entry name" value="TPH_dom"/>
</dbReference>
<keyword evidence="8" id="KW-0969">Cilium</keyword>
<evidence type="ECO:0000256" key="2">
    <source>
        <dbReference type="ARBA" id="ARBA00004611"/>
    </source>
</evidence>
<keyword evidence="12" id="KW-0966">Cell projection</keyword>
<comment type="subcellular location">
    <subcellularLocation>
        <location evidence="2">Cytoplasm</location>
        <location evidence="2">Cytoskeleton</location>
        <location evidence="2">Flagellum axoneme</location>
    </subcellularLocation>
    <subcellularLocation>
        <location evidence="1">Nucleus</location>
    </subcellularLocation>
</comment>
<dbReference type="GO" id="GO:0031514">
    <property type="term" value="C:motile cilium"/>
    <property type="evidence" value="ECO:0007669"/>
    <property type="project" value="TreeGrafter"/>
</dbReference>